<gene>
    <name evidence="3" type="ORF">MELA_02648</name>
</gene>
<dbReference type="EMBL" id="CABIKM010000048">
    <property type="protein sequence ID" value="VUZ86248.1"/>
    <property type="molecule type" value="Genomic_DNA"/>
</dbReference>
<name>A0A564ZNW2_9BACT</name>
<reference evidence="3 4" key="1">
    <citation type="submission" date="2019-07" db="EMBL/GenBank/DDBJ databases">
        <authorList>
            <person name="Cremers G."/>
        </authorList>
    </citation>
    <scope>NUCLEOTIDE SEQUENCE [LARGE SCALE GENOMIC DNA]</scope>
</reference>
<feature type="chain" id="PRO_5021780595" description="Lipoprotein" evidence="2">
    <location>
        <begin position="25"/>
        <end position="210"/>
    </location>
</feature>
<proteinExistence type="predicted"/>
<evidence type="ECO:0008006" key="5">
    <source>
        <dbReference type="Google" id="ProtNLM"/>
    </source>
</evidence>
<accession>A0A564ZNW2</accession>
<protein>
    <recommendedName>
        <fullName evidence="5">Lipoprotein</fullName>
    </recommendedName>
</protein>
<keyword evidence="4" id="KW-1185">Reference proteome</keyword>
<evidence type="ECO:0000256" key="1">
    <source>
        <dbReference type="SAM" id="MobiDB-lite"/>
    </source>
</evidence>
<feature type="signal peptide" evidence="2">
    <location>
        <begin position="1"/>
        <end position="24"/>
    </location>
</feature>
<evidence type="ECO:0000313" key="3">
    <source>
        <dbReference type="EMBL" id="VUZ86248.1"/>
    </source>
</evidence>
<keyword evidence="2" id="KW-0732">Signal</keyword>
<dbReference type="AlphaFoldDB" id="A0A564ZNW2"/>
<organism evidence="3 4">
    <name type="scientific">Candidatus Methylomirabilis lanthanidiphila</name>
    <dbReference type="NCBI Taxonomy" id="2211376"/>
    <lineage>
        <taxon>Bacteria</taxon>
        <taxon>Candidatus Methylomirabilota</taxon>
        <taxon>Candidatus Methylomirabilia</taxon>
        <taxon>Candidatus Methylomirabilales</taxon>
        <taxon>Candidatus Methylomirabilaceae</taxon>
        <taxon>Candidatus Methylomirabilis</taxon>
    </lineage>
</organism>
<dbReference type="Proteomes" id="UP000334340">
    <property type="component" value="Unassembled WGS sequence"/>
</dbReference>
<feature type="compositionally biased region" description="Basic and acidic residues" evidence="1">
    <location>
        <begin position="49"/>
        <end position="58"/>
    </location>
</feature>
<evidence type="ECO:0000256" key="2">
    <source>
        <dbReference type="SAM" id="SignalP"/>
    </source>
</evidence>
<sequence length="210" mass="22558">MTRRRVFAFTLVSALCLGACTAISYKPTLSLGPSPVKIPAKVQVETFVDRSPAEDKTKRAGGSSATEPDSMTGDLGTEVTNAIIADFLANGVFAEVGRHVDRPDAVMTGQITRFYGRAGLNAAGWITLPINPIWFLGVPMQSSEGGVDLDVSIRRSDGTLLGTYSGRAQFSDWNTIYNQSTFGVGTALNKAFTHAMQQIRDQMIADTGKF</sequence>
<evidence type="ECO:0000313" key="4">
    <source>
        <dbReference type="Proteomes" id="UP000334340"/>
    </source>
</evidence>
<feature type="region of interest" description="Disordered" evidence="1">
    <location>
        <begin position="49"/>
        <end position="72"/>
    </location>
</feature>